<dbReference type="RefSeq" id="WP_129648880.1">
    <property type="nucleotide sequence ID" value="NZ_CP081899.1"/>
</dbReference>
<feature type="site" description="Increases basicity of active site His" evidence="2">
    <location>
        <position position="141"/>
    </location>
</feature>
<sequence length="211" mass="23111">MKKLIIIGAGGMGRTLYDMAQESIGYKTEFVIKGFIDDNVNALDGFIDNIYPSIIGKISSYIPQNEDVFICSIGGKSRRICMNLILEKGGEFIPLIHKTARIGSNVFLGKGNMIGAFTTVASNAHIGDYNFIQSYTIIGHDVEIGDWNRIDSHVMCIGGIKIGNHNMIHTSAVLNHNVEIGDDTHIGACSFVTRNVENESTVFGNPARRLM</sequence>
<dbReference type="Gene3D" id="3.40.50.20">
    <property type="match status" value="1"/>
</dbReference>
<evidence type="ECO:0000313" key="5">
    <source>
        <dbReference type="EMBL" id="KAA3770428.1"/>
    </source>
</evidence>
<feature type="domain" description="PglD N-terminal" evidence="4">
    <location>
        <begin position="3"/>
        <end position="79"/>
    </location>
</feature>
<comment type="caution">
    <text evidence="5">The sequence shown here is derived from an EMBL/GenBank/DDBJ whole genome shotgun (WGS) entry which is preliminary data.</text>
</comment>
<evidence type="ECO:0000256" key="2">
    <source>
        <dbReference type="PIRSR" id="PIRSR620019-1"/>
    </source>
</evidence>
<name>A0A7J4XNM8_9BACE</name>
<dbReference type="GO" id="GO:0016740">
    <property type="term" value="F:transferase activity"/>
    <property type="evidence" value="ECO:0007669"/>
    <property type="project" value="UniProtKB-KW"/>
</dbReference>
<evidence type="ECO:0000259" key="4">
    <source>
        <dbReference type="Pfam" id="PF17836"/>
    </source>
</evidence>
<evidence type="ECO:0000256" key="3">
    <source>
        <dbReference type="PIRSR" id="PIRSR620019-2"/>
    </source>
</evidence>
<dbReference type="InterPro" id="IPR020019">
    <property type="entry name" value="AcTrfase_PglD-like"/>
</dbReference>
<gene>
    <name evidence="5" type="ORF">F3F73_00290</name>
</gene>
<dbReference type="PANTHER" id="PTHR43300">
    <property type="entry name" value="ACETYLTRANSFERASE"/>
    <property type="match status" value="1"/>
</dbReference>
<dbReference type="InterPro" id="IPR011004">
    <property type="entry name" value="Trimer_LpxA-like_sf"/>
</dbReference>
<dbReference type="InterPro" id="IPR001451">
    <property type="entry name" value="Hexapep"/>
</dbReference>
<dbReference type="Pfam" id="PF17836">
    <property type="entry name" value="PglD_N"/>
    <property type="match status" value="1"/>
</dbReference>
<feature type="binding site" evidence="3">
    <location>
        <position position="74"/>
    </location>
    <ligand>
        <name>substrate</name>
    </ligand>
</feature>
<feature type="active site" description="Proton acceptor" evidence="2">
    <location>
        <position position="140"/>
    </location>
</feature>
<dbReference type="CDD" id="cd03360">
    <property type="entry name" value="LbH_AT_putative"/>
    <property type="match status" value="1"/>
</dbReference>
<dbReference type="Pfam" id="PF00132">
    <property type="entry name" value="Hexapep"/>
    <property type="match status" value="2"/>
</dbReference>
<proteinExistence type="inferred from homology"/>
<organism evidence="5 6">
    <name type="scientific">Bacteroides salyersiae</name>
    <dbReference type="NCBI Taxonomy" id="291644"/>
    <lineage>
        <taxon>Bacteria</taxon>
        <taxon>Pseudomonadati</taxon>
        <taxon>Bacteroidota</taxon>
        <taxon>Bacteroidia</taxon>
        <taxon>Bacteroidales</taxon>
        <taxon>Bacteroidaceae</taxon>
        <taxon>Bacteroides</taxon>
    </lineage>
</organism>
<dbReference type="Proteomes" id="UP000422221">
    <property type="component" value="Unassembled WGS sequence"/>
</dbReference>
<evidence type="ECO:0000313" key="6">
    <source>
        <dbReference type="Proteomes" id="UP000422221"/>
    </source>
</evidence>
<dbReference type="SUPFAM" id="SSF51161">
    <property type="entry name" value="Trimeric LpxA-like enzymes"/>
    <property type="match status" value="1"/>
</dbReference>
<accession>A0A7J4XNM8</accession>
<dbReference type="InterPro" id="IPR041561">
    <property type="entry name" value="PglD_N"/>
</dbReference>
<reference evidence="5 6" key="1">
    <citation type="journal article" date="2019" name="Nat. Med.">
        <title>A library of human gut bacterial isolates paired with longitudinal multiomics data enables mechanistic microbiome research.</title>
        <authorList>
            <person name="Poyet M."/>
            <person name="Groussin M."/>
            <person name="Gibbons S.M."/>
            <person name="Avila-Pacheco J."/>
            <person name="Jiang X."/>
            <person name="Kearney S.M."/>
            <person name="Perrotta A.R."/>
            <person name="Berdy B."/>
            <person name="Zhao S."/>
            <person name="Lieberman T.D."/>
            <person name="Swanson P.K."/>
            <person name="Smith M."/>
            <person name="Roesemann S."/>
            <person name="Alexander J.E."/>
            <person name="Rich S.A."/>
            <person name="Livny J."/>
            <person name="Vlamakis H."/>
            <person name="Clish C."/>
            <person name="Bullock K."/>
            <person name="Deik A."/>
            <person name="Scott J."/>
            <person name="Pierce K.A."/>
            <person name="Xavier R.J."/>
            <person name="Alm E.J."/>
        </authorList>
    </citation>
    <scope>NUCLEOTIDE SEQUENCE [LARGE SCALE GENOMIC DNA]</scope>
    <source>
        <strain evidence="5 6">BIOML-A10</strain>
    </source>
</reference>
<dbReference type="Gene3D" id="2.160.10.10">
    <property type="entry name" value="Hexapeptide repeat proteins"/>
    <property type="match status" value="1"/>
</dbReference>
<comment type="similarity">
    <text evidence="1">Belongs to the transferase hexapeptide repeat family.</text>
</comment>
<dbReference type="InterPro" id="IPR050179">
    <property type="entry name" value="Trans_hexapeptide_repeat"/>
</dbReference>
<dbReference type="EMBL" id="VWMK01000001">
    <property type="protein sequence ID" value="KAA3770428.1"/>
    <property type="molecule type" value="Genomic_DNA"/>
</dbReference>
<dbReference type="AlphaFoldDB" id="A0A7J4XNM8"/>
<keyword evidence="5" id="KW-0808">Transferase</keyword>
<dbReference type="PANTHER" id="PTHR43300:SF7">
    <property type="entry name" value="UDP-N-ACETYLBACILLOSAMINE N-ACETYLTRANSFERASE"/>
    <property type="match status" value="1"/>
</dbReference>
<protein>
    <submittedName>
        <fullName evidence="5">Acetyltransferase</fullName>
    </submittedName>
</protein>
<evidence type="ECO:0000256" key="1">
    <source>
        <dbReference type="ARBA" id="ARBA00007274"/>
    </source>
</evidence>